<evidence type="ECO:0000313" key="6">
    <source>
        <dbReference type="Proteomes" id="UP000030748"/>
    </source>
</evidence>
<evidence type="ECO:0000256" key="1">
    <source>
        <dbReference type="ARBA" id="ARBA00022723"/>
    </source>
</evidence>
<dbReference type="InterPro" id="IPR002219">
    <property type="entry name" value="PKC_DAG/PE"/>
</dbReference>
<keyword evidence="1" id="KW-0479">Metal-binding</keyword>
<gene>
    <name evidence="5" type="ORF">MIMGU_mgv1a024136mg</name>
</gene>
<organism evidence="5 6">
    <name type="scientific">Erythranthe guttata</name>
    <name type="common">Yellow monkey flower</name>
    <name type="synonym">Mimulus guttatus</name>
    <dbReference type="NCBI Taxonomy" id="4155"/>
    <lineage>
        <taxon>Eukaryota</taxon>
        <taxon>Viridiplantae</taxon>
        <taxon>Streptophyta</taxon>
        <taxon>Embryophyta</taxon>
        <taxon>Tracheophyta</taxon>
        <taxon>Spermatophyta</taxon>
        <taxon>Magnoliopsida</taxon>
        <taxon>eudicotyledons</taxon>
        <taxon>Gunneridae</taxon>
        <taxon>Pentapetalae</taxon>
        <taxon>asterids</taxon>
        <taxon>lamiids</taxon>
        <taxon>Lamiales</taxon>
        <taxon>Phrymaceae</taxon>
        <taxon>Erythranthe</taxon>
    </lineage>
</organism>
<dbReference type="InterPro" id="IPR004146">
    <property type="entry name" value="DC1"/>
</dbReference>
<dbReference type="PANTHER" id="PTHR47841:SF7">
    <property type="entry name" value="CYSTEINE_HISTIDINE-RICH C1 DOMAIN PROTEIN"/>
    <property type="match status" value="1"/>
</dbReference>
<name>A0A022RPP3_ERYGU</name>
<evidence type="ECO:0000256" key="3">
    <source>
        <dbReference type="ARBA" id="ARBA00022833"/>
    </source>
</evidence>
<evidence type="ECO:0000313" key="5">
    <source>
        <dbReference type="EMBL" id="EYU41773.1"/>
    </source>
</evidence>
<reference evidence="5 6" key="1">
    <citation type="journal article" date="2013" name="Proc. Natl. Acad. Sci. U.S.A.">
        <title>Fine-scale variation in meiotic recombination in Mimulus inferred from population shotgun sequencing.</title>
        <authorList>
            <person name="Hellsten U."/>
            <person name="Wright K.M."/>
            <person name="Jenkins J."/>
            <person name="Shu S."/>
            <person name="Yuan Y."/>
            <person name="Wessler S.R."/>
            <person name="Schmutz J."/>
            <person name="Willis J.H."/>
            <person name="Rokhsar D.S."/>
        </authorList>
    </citation>
    <scope>NUCLEOTIDE SEQUENCE [LARGE SCALE GENOMIC DNA]</scope>
    <source>
        <strain evidence="6">cv. DUN x IM62</strain>
    </source>
</reference>
<dbReference type="Pfam" id="PF03107">
    <property type="entry name" value="C1_2"/>
    <property type="match status" value="3"/>
</dbReference>
<accession>A0A022RPP3</accession>
<evidence type="ECO:0000259" key="4">
    <source>
        <dbReference type="PROSITE" id="PS50081"/>
    </source>
</evidence>
<dbReference type="EMBL" id="KI630319">
    <property type="protein sequence ID" value="EYU41773.1"/>
    <property type="molecule type" value="Genomic_DNA"/>
</dbReference>
<dbReference type="eggNOG" id="ENOG502RYP3">
    <property type="taxonomic scope" value="Eukaryota"/>
</dbReference>
<dbReference type="PROSITE" id="PS50081">
    <property type="entry name" value="ZF_DAG_PE_2"/>
    <property type="match status" value="1"/>
</dbReference>
<keyword evidence="6" id="KW-1185">Reference proteome</keyword>
<dbReference type="SUPFAM" id="SSF57889">
    <property type="entry name" value="Cysteine-rich domain"/>
    <property type="match status" value="2"/>
</dbReference>
<dbReference type="Gene3D" id="3.30.60.20">
    <property type="match status" value="1"/>
</dbReference>
<dbReference type="PROSITE" id="PS00479">
    <property type="entry name" value="ZF_DAG_PE_1"/>
    <property type="match status" value="1"/>
</dbReference>
<evidence type="ECO:0000256" key="2">
    <source>
        <dbReference type="ARBA" id="ARBA00022737"/>
    </source>
</evidence>
<dbReference type="InterPro" id="IPR046349">
    <property type="entry name" value="C1-like_sf"/>
</dbReference>
<proteinExistence type="predicted"/>
<protein>
    <recommendedName>
        <fullName evidence="4">Phorbol-ester/DAG-type domain-containing protein</fullName>
    </recommendedName>
</protein>
<dbReference type="AlphaFoldDB" id="A0A022RPP3"/>
<keyword evidence="2" id="KW-0677">Repeat</keyword>
<keyword evidence="3" id="KW-0862">Zinc</keyword>
<feature type="non-terminal residue" evidence="5">
    <location>
        <position position="1"/>
    </location>
</feature>
<dbReference type="PANTHER" id="PTHR47841">
    <property type="entry name" value="DIACYLGLYCEROL KINASE THETA-LIKE-RELATED"/>
    <property type="match status" value="1"/>
</dbReference>
<dbReference type="Proteomes" id="UP000030748">
    <property type="component" value="Unassembled WGS sequence"/>
</dbReference>
<dbReference type="GO" id="GO:0046872">
    <property type="term" value="F:metal ion binding"/>
    <property type="evidence" value="ECO:0007669"/>
    <property type="project" value="UniProtKB-KW"/>
</dbReference>
<sequence>KAKPSNMAPLPKKSIDHFIHPGHPLTPFDGDTEYLCDGCKTVGGAGKRFRCSHSVCDFDLHDYCATCPRQLTSFMHKPHALALVMRKGQSQRVNERVCDVCKDPVEGLFYRCKECEFDVHPLCTQLPEKLQHALHKPHPLTLRSSQIAGSCAVCRGPCGSSTWRYRCGECNFDIHLECILVPVVSCQQKGAGAGPQTNQRGVVPPVFDQGIPFRPPPQFAHYNYGTIICIQTTQCRRRMITRWPVVVVTVMEQGEMGSPCLL</sequence>
<feature type="domain" description="Phorbol-ester/DAG-type" evidence="4">
    <location>
        <begin position="137"/>
        <end position="186"/>
    </location>
</feature>
<dbReference type="SMART" id="SM00109">
    <property type="entry name" value="C1"/>
    <property type="match status" value="2"/>
</dbReference>